<proteinExistence type="predicted"/>
<keyword evidence="2" id="KW-1185">Reference proteome</keyword>
<protein>
    <submittedName>
        <fullName evidence="1">Uncharacterized protein</fullName>
    </submittedName>
</protein>
<dbReference type="EMBL" id="BAABGX010000001">
    <property type="protein sequence ID" value="GAA4295849.1"/>
    <property type="molecule type" value="Genomic_DNA"/>
</dbReference>
<dbReference type="Proteomes" id="UP001501844">
    <property type="component" value="Unassembled WGS sequence"/>
</dbReference>
<sequence length="56" mass="6187">MLAKANHLEIKRIRLGGVRSLGKFALIPENLKQEVYSVGRAIKKALAKKGDPCERA</sequence>
<comment type="caution">
    <text evidence="1">The sequence shown here is derived from an EMBL/GenBank/DDBJ whole genome shotgun (WGS) entry which is preliminary data.</text>
</comment>
<dbReference type="RefSeq" id="WP_345161436.1">
    <property type="nucleotide sequence ID" value="NZ_BAABGX010000001.1"/>
</dbReference>
<name>A0ABP8F663_9BACT</name>
<organism evidence="1 2">
    <name type="scientific">Nibribacter koreensis</name>
    <dbReference type="NCBI Taxonomy" id="1084519"/>
    <lineage>
        <taxon>Bacteria</taxon>
        <taxon>Pseudomonadati</taxon>
        <taxon>Bacteroidota</taxon>
        <taxon>Cytophagia</taxon>
        <taxon>Cytophagales</taxon>
        <taxon>Hymenobacteraceae</taxon>
        <taxon>Nibribacter</taxon>
    </lineage>
</organism>
<reference evidence="2" key="1">
    <citation type="journal article" date="2019" name="Int. J. Syst. Evol. Microbiol.">
        <title>The Global Catalogue of Microorganisms (GCM) 10K type strain sequencing project: providing services to taxonomists for standard genome sequencing and annotation.</title>
        <authorList>
            <consortium name="The Broad Institute Genomics Platform"/>
            <consortium name="The Broad Institute Genome Sequencing Center for Infectious Disease"/>
            <person name="Wu L."/>
            <person name="Ma J."/>
        </authorList>
    </citation>
    <scope>NUCLEOTIDE SEQUENCE [LARGE SCALE GENOMIC DNA]</scope>
    <source>
        <strain evidence="2">JCM 17917</strain>
    </source>
</reference>
<accession>A0ABP8F663</accession>
<evidence type="ECO:0000313" key="2">
    <source>
        <dbReference type="Proteomes" id="UP001501844"/>
    </source>
</evidence>
<gene>
    <name evidence="1" type="ORF">GCM10023183_02050</name>
</gene>
<evidence type="ECO:0000313" key="1">
    <source>
        <dbReference type="EMBL" id="GAA4295849.1"/>
    </source>
</evidence>